<dbReference type="GO" id="GO:0003677">
    <property type="term" value="F:DNA binding"/>
    <property type="evidence" value="ECO:0007669"/>
    <property type="project" value="UniProtKB-KW"/>
</dbReference>
<dbReference type="PANTHER" id="PTHR30136">
    <property type="entry name" value="HELIX-TURN-HELIX TRANSCRIPTIONAL REGULATOR, ICLR FAMILY"/>
    <property type="match status" value="1"/>
</dbReference>
<evidence type="ECO:0000259" key="1">
    <source>
        <dbReference type="PROSITE" id="PS51077"/>
    </source>
</evidence>
<dbReference type="GO" id="GO:0045892">
    <property type="term" value="P:negative regulation of DNA-templated transcription"/>
    <property type="evidence" value="ECO:0007669"/>
    <property type="project" value="TreeGrafter"/>
</dbReference>
<dbReference type="eggNOG" id="COG1414">
    <property type="taxonomic scope" value="Bacteria"/>
</dbReference>
<feature type="domain" description="HTH iclR-type" evidence="1">
    <location>
        <begin position="6"/>
        <end position="67"/>
    </location>
</feature>
<evidence type="ECO:0000313" key="3">
    <source>
        <dbReference type="Proteomes" id="UP000193558"/>
    </source>
</evidence>
<dbReference type="InterPro" id="IPR036390">
    <property type="entry name" value="WH_DNA-bd_sf"/>
</dbReference>
<dbReference type="STRING" id="1076550.LH22_06380"/>
<dbReference type="Proteomes" id="UP000193558">
    <property type="component" value="Unassembled WGS sequence"/>
</dbReference>
<dbReference type="AlphaFoldDB" id="A0A1X1CRS7"/>
<evidence type="ECO:0000313" key="2">
    <source>
        <dbReference type="EMBL" id="ORM67037.1"/>
    </source>
</evidence>
<dbReference type="RefSeq" id="WP_084936601.1">
    <property type="nucleotide sequence ID" value="NZ_MLFR01000029.1"/>
</dbReference>
<dbReference type="GO" id="GO:0003700">
    <property type="term" value="F:DNA-binding transcription factor activity"/>
    <property type="evidence" value="ECO:0007669"/>
    <property type="project" value="TreeGrafter"/>
</dbReference>
<dbReference type="SUPFAM" id="SSF46785">
    <property type="entry name" value="Winged helix' DNA-binding domain"/>
    <property type="match status" value="1"/>
</dbReference>
<reference evidence="2 3" key="1">
    <citation type="journal article" date="2017" name="Antonie Van Leeuwenhoek">
        <title>Phylogenomic resolution of the bacterial genus Pantoea and its relationship with Erwinia and Tatumella.</title>
        <authorList>
            <person name="Palmer M."/>
            <person name="Steenkamp E.T."/>
            <person name="Coetzee M.P."/>
            <person name="Chan W.Y."/>
            <person name="van Zyl E."/>
            <person name="De Maayer P."/>
            <person name="Coutinho T.A."/>
            <person name="Blom J."/>
            <person name="Smits T.H."/>
            <person name="Duffy B."/>
            <person name="Venter S.N."/>
        </authorList>
    </citation>
    <scope>NUCLEOTIDE SEQUENCE [LARGE SCALE GENOMIC DNA]</scope>
    <source>
        <strain evidence="2 3">LMG 26275</strain>
    </source>
</reference>
<comment type="caution">
    <text evidence="2">The sequence shown here is derived from an EMBL/GenBank/DDBJ whole genome shotgun (WGS) entry which is preliminary data.</text>
</comment>
<dbReference type="SMART" id="SM00346">
    <property type="entry name" value="HTH_ICLR"/>
    <property type="match status" value="1"/>
</dbReference>
<dbReference type="PROSITE" id="PS51077">
    <property type="entry name" value="HTH_ICLR"/>
    <property type="match status" value="1"/>
</dbReference>
<organism evidence="2 3">
    <name type="scientific">Pantoea rwandensis</name>
    <dbReference type="NCBI Taxonomy" id="1076550"/>
    <lineage>
        <taxon>Bacteria</taxon>
        <taxon>Pseudomonadati</taxon>
        <taxon>Pseudomonadota</taxon>
        <taxon>Gammaproteobacteria</taxon>
        <taxon>Enterobacterales</taxon>
        <taxon>Erwiniaceae</taxon>
        <taxon>Pantoea</taxon>
    </lineage>
</organism>
<dbReference type="SUPFAM" id="SSF55781">
    <property type="entry name" value="GAF domain-like"/>
    <property type="match status" value="1"/>
</dbReference>
<gene>
    <name evidence="2" type="ORF">HA51_21250</name>
</gene>
<dbReference type="OrthoDB" id="6534574at2"/>
<dbReference type="InterPro" id="IPR036388">
    <property type="entry name" value="WH-like_DNA-bd_sf"/>
</dbReference>
<dbReference type="EMBL" id="MLFR01000029">
    <property type="protein sequence ID" value="ORM67037.1"/>
    <property type="molecule type" value="Genomic_DNA"/>
</dbReference>
<proteinExistence type="predicted"/>
<accession>A0A1X1CRS7</accession>
<dbReference type="InterPro" id="IPR005471">
    <property type="entry name" value="Tscrpt_reg_IclR_N"/>
</dbReference>
<protein>
    <submittedName>
        <fullName evidence="2">Transcriptional regulator</fullName>
    </submittedName>
</protein>
<sequence>MSSQPNQSLIDGIRCLQYLVSSDKAVGCRELARQMGMNSTRVNRLLMTMAAIGLTVQDEHRRYLPGPGIHALAAQAIRGSSLFAQALPQLEAHAPRDIVVALGVLWEDQVIYIWHSEPGERTSTSQALAGFRMLPAWQSVIGVSLLAAESDEVLRPRFSDEQWAQIAPLLARKRDSNHLIWHRDDGEVSMAQPINNNRAALAFAKIWQTDEAHLQQRLQQLQALAQVLISAR</sequence>
<dbReference type="InterPro" id="IPR050707">
    <property type="entry name" value="HTH_MetabolicPath_Reg"/>
</dbReference>
<name>A0A1X1CRS7_9GAMM</name>
<dbReference type="PANTHER" id="PTHR30136:SF34">
    <property type="entry name" value="TRANSCRIPTIONAL REGULATOR"/>
    <property type="match status" value="1"/>
</dbReference>
<dbReference type="Gene3D" id="1.10.10.10">
    <property type="entry name" value="Winged helix-like DNA-binding domain superfamily/Winged helix DNA-binding domain"/>
    <property type="match status" value="1"/>
</dbReference>